<dbReference type="Proteomes" id="UP000642014">
    <property type="component" value="Unassembled WGS sequence"/>
</dbReference>
<reference evidence="2 3" key="1">
    <citation type="journal article" date="2014" name="Int. J. Syst. Evol. Microbiol.">
        <title>Complete genome sequence of Corynebacterium casei LMG S-19264T (=DSM 44701T), isolated from a smear-ripened cheese.</title>
        <authorList>
            <consortium name="US DOE Joint Genome Institute (JGI-PGF)"/>
            <person name="Walter F."/>
            <person name="Albersmeier A."/>
            <person name="Kalinowski J."/>
            <person name="Ruckert C."/>
        </authorList>
    </citation>
    <scope>NUCLEOTIDE SEQUENCE [LARGE SCALE GENOMIC DNA]</scope>
    <source>
        <strain evidence="2 3">JCM 4205</strain>
    </source>
</reference>
<accession>A0AAV4KJH1</accession>
<organism evidence="2 3">
    <name type="scientific">Streptomyces cinereoruber</name>
    <dbReference type="NCBI Taxonomy" id="67260"/>
    <lineage>
        <taxon>Bacteria</taxon>
        <taxon>Bacillati</taxon>
        <taxon>Actinomycetota</taxon>
        <taxon>Actinomycetes</taxon>
        <taxon>Kitasatosporales</taxon>
        <taxon>Streptomycetaceae</taxon>
        <taxon>Streptomyces</taxon>
    </lineage>
</organism>
<evidence type="ECO:0000256" key="1">
    <source>
        <dbReference type="SAM" id="MobiDB-lite"/>
    </source>
</evidence>
<proteinExistence type="predicted"/>
<dbReference type="AlphaFoldDB" id="A0AAV4KJH1"/>
<feature type="region of interest" description="Disordered" evidence="1">
    <location>
        <begin position="1"/>
        <end position="24"/>
    </location>
</feature>
<comment type="caution">
    <text evidence="2">The sequence shown here is derived from an EMBL/GenBank/DDBJ whole genome shotgun (WGS) entry which is preliminary data.</text>
</comment>
<protein>
    <submittedName>
        <fullName evidence="2">Uncharacterized protein</fullName>
    </submittedName>
</protein>
<evidence type="ECO:0000313" key="3">
    <source>
        <dbReference type="Proteomes" id="UP000642014"/>
    </source>
</evidence>
<dbReference type="EMBL" id="BMSJ01000006">
    <property type="protein sequence ID" value="GGR29915.1"/>
    <property type="molecule type" value="Genomic_DNA"/>
</dbReference>
<sequence>MFVAQGESPGPAGPVHPGGEAGVRDARFVEQGVEQGVGLHGRSGPLGELSVAVADFVRGKVTWSGPYGGIRAHEVYARRVREASSEGFARGVNEAPVLPVRVLCRARPVPG</sequence>
<evidence type="ECO:0000313" key="2">
    <source>
        <dbReference type="EMBL" id="GGR29915.1"/>
    </source>
</evidence>
<name>A0AAV4KJH1_9ACTN</name>
<gene>
    <name evidence="2" type="ORF">GCM10010497_35470</name>
</gene>